<dbReference type="InterPro" id="IPR059179">
    <property type="entry name" value="MLKL-like_MCAfunc"/>
</dbReference>
<accession>A0A4S8MWS3</accession>
<dbReference type="CDD" id="cd21037">
    <property type="entry name" value="MLKL_NTD"/>
    <property type="match status" value="1"/>
</dbReference>
<keyword evidence="3" id="KW-1185">Reference proteome</keyword>
<evidence type="ECO:0008006" key="4">
    <source>
        <dbReference type="Google" id="ProtNLM"/>
    </source>
</evidence>
<dbReference type="Proteomes" id="UP000297245">
    <property type="component" value="Unassembled WGS sequence"/>
</dbReference>
<organism evidence="2 3">
    <name type="scientific">Dendrothele bispora (strain CBS 962.96)</name>
    <dbReference type="NCBI Taxonomy" id="1314807"/>
    <lineage>
        <taxon>Eukaryota</taxon>
        <taxon>Fungi</taxon>
        <taxon>Dikarya</taxon>
        <taxon>Basidiomycota</taxon>
        <taxon>Agaricomycotina</taxon>
        <taxon>Agaricomycetes</taxon>
        <taxon>Agaricomycetidae</taxon>
        <taxon>Agaricales</taxon>
        <taxon>Agaricales incertae sedis</taxon>
        <taxon>Dendrothele</taxon>
    </lineage>
</organism>
<proteinExistence type="predicted"/>
<dbReference type="EMBL" id="ML179037">
    <property type="protein sequence ID" value="THV07625.1"/>
    <property type="molecule type" value="Genomic_DNA"/>
</dbReference>
<dbReference type="OrthoDB" id="3052556at2759"/>
<dbReference type="Gene3D" id="3.40.50.300">
    <property type="entry name" value="P-loop containing nucleotide triphosphate hydrolases"/>
    <property type="match status" value="1"/>
</dbReference>
<sequence length="965" mass="109477">MPFPRFRPTKNFPQEEHARHDEVATRNRVHFTYNSHQKYRSNIQLCLKEQPALVVEVGCEIHLITVSNLIKANSQQARTSLERAEQLSKRIRDLSLVMVQGLSGKPLEEISEVLKRDIEEFRDSLVHIDKMLQRVFMQPRLLTFLSKNETEETMNEHVTLYCNELNQVLNVPQLSHQIHSSTVLRKIENDIEKHYEKLNAIWKNTEDIKTMLLQFVPEFRQDSNSMPRKPWFPPRSSVFYGRDELVERLATRLTSVSAQGDHRVLMALLGAGGMGKTSAALAVMEHPFVVKQFGDFNRFWIPCVKAESVALLLDTLYDSLCINRKTGNTLNDILAELEPPSGQLELQPFRALLLDNFDTPWNLGAQEQSEVEVILRSLMRIPNVSILITMRANQPPTEEWERVRIPSLDPQASAKIYKDLCPNVRETEEQALFQLVHAIGYLPLAITLIAKYAQTNGATPTELLEDWDREGTAILTLTDDGAHNMIDRSIKLSIDSPPMRRSSDSLKFLMFLSMFPAGITTSVLPDWNPNAINLRKALSVLSSAALIEQRDEVVLVIPVIRSYVLHPIHTPPQFLKDARQHVLRVCCTFLSQHNSRPGDDCFPEDRLLISGQEVNLQSILLDATSQLETDVGPETFEALLILSRHQQWTRPRFEFVQHTLAVAERTGQESYVAQSLACYGEMCLALDQYNKAIEKLSLAHDKFILLGDRSAAAHCTLQVFDCMTHKDPSFKRATPFLSRAQSEYGPEDDFGQAQCVFYLGVIYWQQNGNEDLFKAHNCLNQARMKFMELGKRFESAHCLQQLSKTYQTSIHQPRPNPNPMSNADPLSKALQLANNALELYDQFKCEEYVGRCLLTLSEILLSQKSYDDALGRAHQALKTYKSLGNPLGVAQALRSCCDILFGMGDYDAAGDAGTKALTSLNLIDDGFSREMETKECDYLLERIRNALIFEDAESKTAVEVEHGSI</sequence>
<dbReference type="PANTHER" id="PTHR47691:SF3">
    <property type="entry name" value="HTH-TYPE TRANSCRIPTIONAL REGULATOR RV0890C-RELATED"/>
    <property type="match status" value="1"/>
</dbReference>
<name>A0A4S8MWS3_DENBC</name>
<evidence type="ECO:0000313" key="2">
    <source>
        <dbReference type="EMBL" id="THV07625.1"/>
    </source>
</evidence>
<dbReference type="Gene3D" id="1.25.40.10">
    <property type="entry name" value="Tetratricopeptide repeat domain"/>
    <property type="match status" value="1"/>
</dbReference>
<gene>
    <name evidence="2" type="ORF">K435DRAFT_911496</name>
</gene>
<dbReference type="AlphaFoldDB" id="A0A4S8MWS3"/>
<dbReference type="SUPFAM" id="SSF52540">
    <property type="entry name" value="P-loop containing nucleoside triphosphate hydrolases"/>
    <property type="match status" value="1"/>
</dbReference>
<evidence type="ECO:0000256" key="1">
    <source>
        <dbReference type="SAM" id="MobiDB-lite"/>
    </source>
</evidence>
<dbReference type="InterPro" id="IPR027417">
    <property type="entry name" value="P-loop_NTPase"/>
</dbReference>
<dbReference type="SUPFAM" id="SSF48452">
    <property type="entry name" value="TPR-like"/>
    <property type="match status" value="1"/>
</dbReference>
<protein>
    <recommendedName>
        <fullName evidence="4">NB-ARC domain-containing protein</fullName>
    </recommendedName>
</protein>
<reference evidence="2 3" key="1">
    <citation type="journal article" date="2019" name="Nat. Ecol. Evol.">
        <title>Megaphylogeny resolves global patterns of mushroom evolution.</title>
        <authorList>
            <person name="Varga T."/>
            <person name="Krizsan K."/>
            <person name="Foldi C."/>
            <person name="Dima B."/>
            <person name="Sanchez-Garcia M."/>
            <person name="Sanchez-Ramirez S."/>
            <person name="Szollosi G.J."/>
            <person name="Szarkandi J.G."/>
            <person name="Papp V."/>
            <person name="Albert L."/>
            <person name="Andreopoulos W."/>
            <person name="Angelini C."/>
            <person name="Antonin V."/>
            <person name="Barry K.W."/>
            <person name="Bougher N.L."/>
            <person name="Buchanan P."/>
            <person name="Buyck B."/>
            <person name="Bense V."/>
            <person name="Catcheside P."/>
            <person name="Chovatia M."/>
            <person name="Cooper J."/>
            <person name="Damon W."/>
            <person name="Desjardin D."/>
            <person name="Finy P."/>
            <person name="Geml J."/>
            <person name="Haridas S."/>
            <person name="Hughes K."/>
            <person name="Justo A."/>
            <person name="Karasinski D."/>
            <person name="Kautmanova I."/>
            <person name="Kiss B."/>
            <person name="Kocsube S."/>
            <person name="Kotiranta H."/>
            <person name="LaButti K.M."/>
            <person name="Lechner B.E."/>
            <person name="Liimatainen K."/>
            <person name="Lipzen A."/>
            <person name="Lukacs Z."/>
            <person name="Mihaltcheva S."/>
            <person name="Morgado L.N."/>
            <person name="Niskanen T."/>
            <person name="Noordeloos M.E."/>
            <person name="Ohm R.A."/>
            <person name="Ortiz-Santana B."/>
            <person name="Ovrebo C."/>
            <person name="Racz N."/>
            <person name="Riley R."/>
            <person name="Savchenko A."/>
            <person name="Shiryaev A."/>
            <person name="Soop K."/>
            <person name="Spirin V."/>
            <person name="Szebenyi C."/>
            <person name="Tomsovsky M."/>
            <person name="Tulloss R.E."/>
            <person name="Uehling J."/>
            <person name="Grigoriev I.V."/>
            <person name="Vagvolgyi C."/>
            <person name="Papp T."/>
            <person name="Martin F.M."/>
            <person name="Miettinen O."/>
            <person name="Hibbett D.S."/>
            <person name="Nagy L.G."/>
        </authorList>
    </citation>
    <scope>NUCLEOTIDE SEQUENCE [LARGE SCALE GENOMIC DNA]</scope>
    <source>
        <strain evidence="2 3">CBS 962.96</strain>
    </source>
</reference>
<dbReference type="PANTHER" id="PTHR47691">
    <property type="entry name" value="REGULATOR-RELATED"/>
    <property type="match status" value="1"/>
</dbReference>
<evidence type="ECO:0000313" key="3">
    <source>
        <dbReference type="Proteomes" id="UP000297245"/>
    </source>
</evidence>
<dbReference type="InterPro" id="IPR011990">
    <property type="entry name" value="TPR-like_helical_dom_sf"/>
</dbReference>
<feature type="region of interest" description="Disordered" evidence="1">
    <location>
        <begin position="1"/>
        <end position="21"/>
    </location>
</feature>